<dbReference type="EMBL" id="LSYS01006629">
    <property type="protein sequence ID" value="OPJ75056.1"/>
    <property type="molecule type" value="Genomic_DNA"/>
</dbReference>
<dbReference type="AlphaFoldDB" id="A0A1V4JS51"/>
<reference evidence="1 2" key="1">
    <citation type="submission" date="2016-02" db="EMBL/GenBank/DDBJ databases">
        <title>Band-tailed pigeon sequencing and assembly.</title>
        <authorList>
            <person name="Soares A.E."/>
            <person name="Novak B.J."/>
            <person name="Rice E.S."/>
            <person name="O'Connell B."/>
            <person name="Chang D."/>
            <person name="Weber S."/>
            <person name="Shapiro B."/>
        </authorList>
    </citation>
    <scope>NUCLEOTIDE SEQUENCE [LARGE SCALE GENOMIC DNA]</scope>
    <source>
        <strain evidence="1">BTP2013</strain>
        <tissue evidence="1">Blood</tissue>
    </source>
</reference>
<evidence type="ECO:0000313" key="2">
    <source>
        <dbReference type="Proteomes" id="UP000190648"/>
    </source>
</evidence>
<accession>A0A1V4JS51</accession>
<comment type="caution">
    <text evidence="1">The sequence shown here is derived from an EMBL/GenBank/DDBJ whole genome shotgun (WGS) entry which is preliminary data.</text>
</comment>
<dbReference type="Proteomes" id="UP000190648">
    <property type="component" value="Unassembled WGS sequence"/>
</dbReference>
<organism evidence="1 2">
    <name type="scientific">Patagioenas fasciata monilis</name>
    <dbReference type="NCBI Taxonomy" id="372326"/>
    <lineage>
        <taxon>Eukaryota</taxon>
        <taxon>Metazoa</taxon>
        <taxon>Chordata</taxon>
        <taxon>Craniata</taxon>
        <taxon>Vertebrata</taxon>
        <taxon>Euteleostomi</taxon>
        <taxon>Archelosauria</taxon>
        <taxon>Archosauria</taxon>
        <taxon>Dinosauria</taxon>
        <taxon>Saurischia</taxon>
        <taxon>Theropoda</taxon>
        <taxon>Coelurosauria</taxon>
        <taxon>Aves</taxon>
        <taxon>Neognathae</taxon>
        <taxon>Neoaves</taxon>
        <taxon>Columbimorphae</taxon>
        <taxon>Columbiformes</taxon>
        <taxon>Columbidae</taxon>
        <taxon>Patagioenas</taxon>
    </lineage>
</organism>
<gene>
    <name evidence="1" type="ORF">AV530_018518</name>
</gene>
<proteinExistence type="predicted"/>
<sequence length="87" mass="9960">MSTADGKRYSLTNTYINLLSNRRCLFAEPKTVSFWTDAQSGENVPLRTKAMKQEELHNAKPNLLLLIQHPSHREEICLFTKARDASL</sequence>
<protein>
    <submittedName>
        <fullName evidence="1">Uncharacterized protein</fullName>
    </submittedName>
</protein>
<name>A0A1V4JS51_PATFA</name>
<keyword evidence="2" id="KW-1185">Reference proteome</keyword>
<evidence type="ECO:0000313" key="1">
    <source>
        <dbReference type="EMBL" id="OPJ75056.1"/>
    </source>
</evidence>